<evidence type="ECO:0000313" key="1">
    <source>
        <dbReference type="EMBL" id="KAJ0102201.1"/>
    </source>
</evidence>
<dbReference type="Proteomes" id="UP001164250">
    <property type="component" value="Chromosome 3"/>
</dbReference>
<name>A0ACC1BSW9_9ROSI</name>
<organism evidence="1 2">
    <name type="scientific">Pistacia atlantica</name>
    <dbReference type="NCBI Taxonomy" id="434234"/>
    <lineage>
        <taxon>Eukaryota</taxon>
        <taxon>Viridiplantae</taxon>
        <taxon>Streptophyta</taxon>
        <taxon>Embryophyta</taxon>
        <taxon>Tracheophyta</taxon>
        <taxon>Spermatophyta</taxon>
        <taxon>Magnoliopsida</taxon>
        <taxon>eudicotyledons</taxon>
        <taxon>Gunneridae</taxon>
        <taxon>Pentapetalae</taxon>
        <taxon>rosids</taxon>
        <taxon>malvids</taxon>
        <taxon>Sapindales</taxon>
        <taxon>Anacardiaceae</taxon>
        <taxon>Pistacia</taxon>
    </lineage>
</organism>
<protein>
    <submittedName>
        <fullName evidence="1">Uncharacterized protein</fullName>
    </submittedName>
</protein>
<keyword evidence="2" id="KW-1185">Reference proteome</keyword>
<reference evidence="2" key="1">
    <citation type="journal article" date="2023" name="G3 (Bethesda)">
        <title>Genome assembly and association tests identify interacting loci associated with vigor, precocity, and sex in interspecific pistachio rootstocks.</title>
        <authorList>
            <person name="Palmer W."/>
            <person name="Jacygrad E."/>
            <person name="Sagayaradj S."/>
            <person name="Cavanaugh K."/>
            <person name="Han R."/>
            <person name="Bertier L."/>
            <person name="Beede B."/>
            <person name="Kafkas S."/>
            <person name="Golino D."/>
            <person name="Preece J."/>
            <person name="Michelmore R."/>
        </authorList>
    </citation>
    <scope>NUCLEOTIDE SEQUENCE [LARGE SCALE GENOMIC DNA]</scope>
</reference>
<dbReference type="EMBL" id="CM047899">
    <property type="protein sequence ID" value="KAJ0102201.1"/>
    <property type="molecule type" value="Genomic_DNA"/>
</dbReference>
<sequence length="229" mass="27073">MANKKQAADFEPLHQLVRHHIESFDYMVDEGLNEMLDRIKPIIVHDSFTNKKLKNIISFHFFIGNLIDAKRVEVVSRNISRVPFDKCFVLDKYFLDRKGASSSFWTTSLVLFEEPHYQWVILKYFHLKRNTAPNQVRDVLLPFESKRCHLRDADPQKLKSFKEEASEVGGYFILNGLERVFRAVILPKQNFPMSMVRNSFRDRREGYTNKAVVLRFYSYILLRNTFGTE</sequence>
<gene>
    <name evidence="1" type="ORF">Patl1_05690</name>
</gene>
<comment type="caution">
    <text evidence="1">The sequence shown here is derived from an EMBL/GenBank/DDBJ whole genome shotgun (WGS) entry which is preliminary data.</text>
</comment>
<accession>A0ACC1BSW9</accession>
<proteinExistence type="predicted"/>
<evidence type="ECO:0000313" key="2">
    <source>
        <dbReference type="Proteomes" id="UP001164250"/>
    </source>
</evidence>